<proteinExistence type="inferred from homology"/>
<comment type="similarity">
    <text evidence="1">Belongs to the NmrA-type oxidoreductase family.</text>
</comment>
<dbReference type="PANTHER" id="PTHR42748">
    <property type="entry name" value="NITROGEN METABOLITE REPRESSION PROTEIN NMRA FAMILY MEMBER"/>
    <property type="match status" value="1"/>
</dbReference>
<name>A0A5R8WLV6_9BACT</name>
<comment type="caution">
    <text evidence="4">The sequence shown here is derived from an EMBL/GenBank/DDBJ whole genome shotgun (WGS) entry which is preliminary data.</text>
</comment>
<organism evidence="4 5">
    <name type="scientific">Hymenobacter jeollabukensis</name>
    <dbReference type="NCBI Taxonomy" id="2025313"/>
    <lineage>
        <taxon>Bacteria</taxon>
        <taxon>Pseudomonadati</taxon>
        <taxon>Bacteroidota</taxon>
        <taxon>Cytophagia</taxon>
        <taxon>Cytophagales</taxon>
        <taxon>Hymenobacteraceae</taxon>
        <taxon>Hymenobacter</taxon>
    </lineage>
</organism>
<dbReference type="SUPFAM" id="SSF51735">
    <property type="entry name" value="NAD(P)-binding Rossmann-fold domains"/>
    <property type="match status" value="1"/>
</dbReference>
<feature type="domain" description="NmrA-like" evidence="3">
    <location>
        <begin position="67"/>
        <end position="315"/>
    </location>
</feature>
<dbReference type="RefSeq" id="WP_138080046.1">
    <property type="nucleotide sequence ID" value="NZ_VAJM01000010.1"/>
</dbReference>
<sequence length="374" mass="40748">MDGHQDGQLPFPVDHVQGILQVAYLLRNGRFIWFYTWHTLGNWHLLYTRHRVILQKNQLTKMSQIQKPVILVAGAAGLQGGAVIKALLAKGNVAIRAIVRDKNSEAAQALAAKNIELFETTFDDLAGLTKAAQGATGGFSVQMGTHPGNKGEETRHATNLVAAAKAAGVQQFVHTSVARAGEHESFVDWDKGRWEPLYWQEKAAAIDAVKAAGFPYWTILKPPFLMENLLPPRDAGMFPTMAQGKFITPLAPDTKIDWLSGQDIGRFAAAAFAQPEKFNQKELSIVGAKVTMAEVAAALSAVTGKRFEAISLNEQEAAATGLFEYGVETYAWQNVEGYKIDPQQAAGYGIQPESLEAFLEGHKAFLQARYAGLA</sequence>
<dbReference type="InterPro" id="IPR036291">
    <property type="entry name" value="NAD(P)-bd_dom_sf"/>
</dbReference>
<evidence type="ECO:0000256" key="2">
    <source>
        <dbReference type="ARBA" id="ARBA00022857"/>
    </source>
</evidence>
<evidence type="ECO:0000259" key="3">
    <source>
        <dbReference type="Pfam" id="PF05368"/>
    </source>
</evidence>
<dbReference type="Proteomes" id="UP000305517">
    <property type="component" value="Unassembled WGS sequence"/>
</dbReference>
<dbReference type="InterPro" id="IPR051164">
    <property type="entry name" value="NmrA-like_oxidored"/>
</dbReference>
<dbReference type="PANTHER" id="PTHR42748:SF7">
    <property type="entry name" value="NMRA LIKE REDOX SENSOR 1-RELATED"/>
    <property type="match status" value="1"/>
</dbReference>
<keyword evidence="5" id="KW-1185">Reference proteome</keyword>
<dbReference type="AlphaFoldDB" id="A0A5R8WLV6"/>
<dbReference type="Pfam" id="PF05368">
    <property type="entry name" value="NmrA"/>
    <property type="match status" value="1"/>
</dbReference>
<dbReference type="Gene3D" id="3.90.25.10">
    <property type="entry name" value="UDP-galactose 4-epimerase, domain 1"/>
    <property type="match status" value="1"/>
</dbReference>
<evidence type="ECO:0000313" key="5">
    <source>
        <dbReference type="Proteomes" id="UP000305517"/>
    </source>
</evidence>
<dbReference type="InterPro" id="IPR008030">
    <property type="entry name" value="NmrA-like"/>
</dbReference>
<evidence type="ECO:0000256" key="1">
    <source>
        <dbReference type="ARBA" id="ARBA00006328"/>
    </source>
</evidence>
<accession>A0A5R8WLV6</accession>
<dbReference type="EMBL" id="VAJM01000010">
    <property type="protein sequence ID" value="TLM90046.1"/>
    <property type="molecule type" value="Genomic_DNA"/>
</dbReference>
<gene>
    <name evidence="4" type="ORF">FDY95_18675</name>
</gene>
<keyword evidence="2" id="KW-0521">NADP</keyword>
<dbReference type="OrthoDB" id="9798669at2"/>
<dbReference type="Gene3D" id="3.40.50.720">
    <property type="entry name" value="NAD(P)-binding Rossmann-like Domain"/>
    <property type="match status" value="1"/>
</dbReference>
<reference evidence="4 5" key="1">
    <citation type="submission" date="2019-05" db="EMBL/GenBank/DDBJ databases">
        <title>Hymenobacter edaphi sp. nov., isolated from abandoned arsenic-contaminated farmland soil.</title>
        <authorList>
            <person name="Nie L."/>
        </authorList>
    </citation>
    <scope>NUCLEOTIDE SEQUENCE [LARGE SCALE GENOMIC DNA]</scope>
    <source>
        <strain evidence="4 5">1-3-3-8</strain>
    </source>
</reference>
<protein>
    <submittedName>
        <fullName evidence="4">NAD-dependent epimerase/dehydratase family protein</fullName>
    </submittedName>
</protein>
<evidence type="ECO:0000313" key="4">
    <source>
        <dbReference type="EMBL" id="TLM90046.1"/>
    </source>
</evidence>